<dbReference type="Pfam" id="PF00106">
    <property type="entry name" value="adh_short"/>
    <property type="match status" value="1"/>
</dbReference>
<dbReference type="PRINTS" id="PR00081">
    <property type="entry name" value="GDHRDH"/>
</dbReference>
<proteinExistence type="inferred from homology"/>
<dbReference type="PRINTS" id="PR00080">
    <property type="entry name" value="SDRFAMILY"/>
</dbReference>
<dbReference type="STRING" id="4572.M8A9Y4"/>
<evidence type="ECO:0000256" key="1">
    <source>
        <dbReference type="ARBA" id="ARBA00006484"/>
    </source>
</evidence>
<name>M8A9Y4_TRIUA</name>
<evidence type="ECO:0000313" key="5">
    <source>
        <dbReference type="EMBL" id="EMS61470.1"/>
    </source>
</evidence>
<sequence>MGRRIAVVTGGSKGIGLEACKQLAGGGAITVVLTARDETRGAAAVEQIKRLGHAHVIFHQLDITDASSIARLADFLKTRFGKLDILFNGMDAGQRIDWMWTSCRQTYETAKQGLQTNYYGTKRVTEALLPLLRSSSDGRIVNVSSNFGLLSFFRSEELKQELNGVDRLTEERLDELLAEFLRDFESGGAEARGWPAEFSAYKVAKAAMNAYSRILARRHPELRVKRAHPGYGKRGGPTGRQLASKGVAVVLTARDETRGNEAARRLHASGLSDVVYHKLDVSDPSSAARLADFVKNNGEDLKQELNNIENLTIERLDEMSRLFLNGYKNGLLKSQGWPADSEYLAYKVSKALINGYTRIMAKNFPALRANSVHPGYCMTDINYDTGELTAEEGAGSHV</sequence>
<comment type="similarity">
    <text evidence="1 4">Belongs to the short-chain dehydrogenases/reductases (SDR) family.</text>
</comment>
<dbReference type="EMBL" id="KD095355">
    <property type="protein sequence ID" value="EMS61470.1"/>
    <property type="molecule type" value="Genomic_DNA"/>
</dbReference>
<accession>M8A9Y4</accession>
<evidence type="ECO:0000256" key="3">
    <source>
        <dbReference type="ARBA" id="ARBA00023002"/>
    </source>
</evidence>
<dbReference type="eggNOG" id="KOG1208">
    <property type="taxonomic scope" value="Eukaryota"/>
</dbReference>
<organism evidence="5">
    <name type="scientific">Triticum urartu</name>
    <name type="common">Red wild einkorn</name>
    <name type="synonym">Crithodium urartu</name>
    <dbReference type="NCBI Taxonomy" id="4572"/>
    <lineage>
        <taxon>Eukaryota</taxon>
        <taxon>Viridiplantae</taxon>
        <taxon>Streptophyta</taxon>
        <taxon>Embryophyta</taxon>
        <taxon>Tracheophyta</taxon>
        <taxon>Spermatophyta</taxon>
        <taxon>Magnoliopsida</taxon>
        <taxon>Liliopsida</taxon>
        <taxon>Poales</taxon>
        <taxon>Poaceae</taxon>
        <taxon>BOP clade</taxon>
        <taxon>Pooideae</taxon>
        <taxon>Triticodae</taxon>
        <taxon>Triticeae</taxon>
        <taxon>Triticinae</taxon>
        <taxon>Triticum</taxon>
    </lineage>
</organism>
<keyword evidence="3" id="KW-0560">Oxidoreductase</keyword>
<dbReference type="OMA" id="KRAHPGY"/>
<dbReference type="GO" id="GO:0016491">
    <property type="term" value="F:oxidoreductase activity"/>
    <property type="evidence" value="ECO:0007669"/>
    <property type="project" value="UniProtKB-KW"/>
</dbReference>
<gene>
    <name evidence="5" type="ORF">TRIUR3_30505</name>
</gene>
<dbReference type="Gene3D" id="3.40.50.720">
    <property type="entry name" value="NAD(P)-binding Rossmann-like Domain"/>
    <property type="match status" value="3"/>
</dbReference>
<dbReference type="SUPFAM" id="SSF51735">
    <property type="entry name" value="NAD(P)-binding Rossmann-fold domains"/>
    <property type="match status" value="2"/>
</dbReference>
<evidence type="ECO:0000256" key="4">
    <source>
        <dbReference type="RuleBase" id="RU000363"/>
    </source>
</evidence>
<dbReference type="PANTHER" id="PTHR43490:SF78">
    <property type="entry name" value="OS04G0532100 PROTEIN"/>
    <property type="match status" value="1"/>
</dbReference>
<protein>
    <submittedName>
        <fullName evidence="5">(+)-neomenthol dehydrogenase</fullName>
    </submittedName>
</protein>
<keyword evidence="2" id="KW-0521">NADP</keyword>
<dbReference type="InterPro" id="IPR002347">
    <property type="entry name" value="SDR_fam"/>
</dbReference>
<evidence type="ECO:0000256" key="2">
    <source>
        <dbReference type="ARBA" id="ARBA00022857"/>
    </source>
</evidence>
<dbReference type="PANTHER" id="PTHR43490">
    <property type="entry name" value="(+)-NEOMENTHOL DEHYDROGENASE"/>
    <property type="match status" value="1"/>
</dbReference>
<reference evidence="5" key="1">
    <citation type="journal article" date="2013" name="Nature">
        <title>Draft genome of the wheat A-genome progenitor Triticum urartu.</title>
        <authorList>
            <person name="Ling H.Q."/>
            <person name="Zhao S."/>
            <person name="Liu D."/>
            <person name="Wang J."/>
            <person name="Sun H."/>
            <person name="Zhang C."/>
            <person name="Fan H."/>
            <person name="Li D."/>
            <person name="Dong L."/>
            <person name="Tao Y."/>
            <person name="Gao C."/>
            <person name="Wu H."/>
            <person name="Li Y."/>
            <person name="Cui Y."/>
            <person name="Guo X."/>
            <person name="Zheng S."/>
            <person name="Wang B."/>
            <person name="Yu K."/>
            <person name="Liang Q."/>
            <person name="Yang W."/>
            <person name="Lou X."/>
            <person name="Chen J."/>
            <person name="Feng M."/>
            <person name="Jian J."/>
            <person name="Zhang X."/>
            <person name="Luo G."/>
            <person name="Jiang Y."/>
            <person name="Liu J."/>
            <person name="Wang Z."/>
            <person name="Sha Y."/>
            <person name="Zhang B."/>
            <person name="Wu H."/>
            <person name="Tang D."/>
            <person name="Shen Q."/>
            <person name="Xue P."/>
            <person name="Zou S."/>
            <person name="Wang X."/>
            <person name="Liu X."/>
            <person name="Wang F."/>
            <person name="Yang Y."/>
            <person name="An X."/>
            <person name="Dong Z."/>
            <person name="Zhang K."/>
            <person name="Zhang X."/>
            <person name="Luo M.C."/>
            <person name="Dvorak J."/>
            <person name="Tong Y."/>
            <person name="Wang J."/>
            <person name="Yang H."/>
            <person name="Li Z."/>
            <person name="Wang D."/>
            <person name="Zhang A."/>
            <person name="Wang J."/>
        </authorList>
    </citation>
    <scope>NUCLEOTIDE SEQUENCE</scope>
</reference>
<dbReference type="GO" id="GO:0016020">
    <property type="term" value="C:membrane"/>
    <property type="evidence" value="ECO:0007669"/>
    <property type="project" value="TreeGrafter"/>
</dbReference>
<dbReference type="AlphaFoldDB" id="M8A9Y4"/>
<dbReference type="InterPro" id="IPR036291">
    <property type="entry name" value="NAD(P)-bd_dom_sf"/>
</dbReference>